<dbReference type="Proteomes" id="UP000324222">
    <property type="component" value="Unassembled WGS sequence"/>
</dbReference>
<evidence type="ECO:0000313" key="2">
    <source>
        <dbReference type="Proteomes" id="UP000324222"/>
    </source>
</evidence>
<proteinExistence type="predicted"/>
<accession>A0A5B7EAZ8</accession>
<sequence length="80" mass="8751">MRVTSRPRRALPQLDNNLRNDLSITWLPAVFVAGDGCSPHLINYIGRDIVIVALTLGYGGAARMPSECCLRSLACRIIVV</sequence>
<dbReference type="AlphaFoldDB" id="A0A5B7EAZ8"/>
<name>A0A5B7EAZ8_PORTR</name>
<reference evidence="1 2" key="1">
    <citation type="submission" date="2019-05" db="EMBL/GenBank/DDBJ databases">
        <title>Another draft genome of Portunus trituberculatus and its Hox gene families provides insights of decapod evolution.</title>
        <authorList>
            <person name="Jeong J.-H."/>
            <person name="Song I."/>
            <person name="Kim S."/>
            <person name="Choi T."/>
            <person name="Kim D."/>
            <person name="Ryu S."/>
            <person name="Kim W."/>
        </authorList>
    </citation>
    <scope>NUCLEOTIDE SEQUENCE [LARGE SCALE GENOMIC DNA]</scope>
    <source>
        <tissue evidence="1">Muscle</tissue>
    </source>
</reference>
<gene>
    <name evidence="1" type="ORF">E2C01_024566</name>
</gene>
<organism evidence="1 2">
    <name type="scientific">Portunus trituberculatus</name>
    <name type="common">Swimming crab</name>
    <name type="synonym">Neptunus trituberculatus</name>
    <dbReference type="NCBI Taxonomy" id="210409"/>
    <lineage>
        <taxon>Eukaryota</taxon>
        <taxon>Metazoa</taxon>
        <taxon>Ecdysozoa</taxon>
        <taxon>Arthropoda</taxon>
        <taxon>Crustacea</taxon>
        <taxon>Multicrustacea</taxon>
        <taxon>Malacostraca</taxon>
        <taxon>Eumalacostraca</taxon>
        <taxon>Eucarida</taxon>
        <taxon>Decapoda</taxon>
        <taxon>Pleocyemata</taxon>
        <taxon>Brachyura</taxon>
        <taxon>Eubrachyura</taxon>
        <taxon>Portunoidea</taxon>
        <taxon>Portunidae</taxon>
        <taxon>Portuninae</taxon>
        <taxon>Portunus</taxon>
    </lineage>
</organism>
<dbReference type="EMBL" id="VSRR010002404">
    <property type="protein sequence ID" value="MPC31281.1"/>
    <property type="molecule type" value="Genomic_DNA"/>
</dbReference>
<keyword evidence="2" id="KW-1185">Reference proteome</keyword>
<protein>
    <submittedName>
        <fullName evidence="1">Uncharacterized protein</fullName>
    </submittedName>
</protein>
<evidence type="ECO:0000313" key="1">
    <source>
        <dbReference type="EMBL" id="MPC31281.1"/>
    </source>
</evidence>
<comment type="caution">
    <text evidence="1">The sequence shown here is derived from an EMBL/GenBank/DDBJ whole genome shotgun (WGS) entry which is preliminary data.</text>
</comment>